<dbReference type="Proteomes" id="UP000281955">
    <property type="component" value="Unassembled WGS sequence"/>
</dbReference>
<evidence type="ECO:0000313" key="3">
    <source>
        <dbReference type="Proteomes" id="UP000281955"/>
    </source>
</evidence>
<reference evidence="2 3" key="1">
    <citation type="submission" date="2018-10" db="EMBL/GenBank/DDBJ databases">
        <title>Genomic Encyclopedia of Archaeal and Bacterial Type Strains, Phase II (KMG-II): from individual species to whole genera.</title>
        <authorList>
            <person name="Goeker M."/>
        </authorList>
    </citation>
    <scope>NUCLEOTIDE SEQUENCE [LARGE SCALE GENOMIC DNA]</scope>
    <source>
        <strain evidence="2 3">RP-AC37</strain>
    </source>
</reference>
<dbReference type="InterPro" id="IPR023869">
    <property type="entry name" value="tRNA_Adeno_NH3ase_assoc_put"/>
</dbReference>
<feature type="region of interest" description="Disordered" evidence="1">
    <location>
        <begin position="89"/>
        <end position="113"/>
    </location>
</feature>
<proteinExistence type="predicted"/>
<protein>
    <submittedName>
        <fullName evidence="2">Putative tRNA adenosine deaminase-associated protein</fullName>
    </submittedName>
</protein>
<dbReference type="InParanoid" id="A0A420XQC2"/>
<keyword evidence="3" id="KW-1185">Reference proteome</keyword>
<organism evidence="2 3">
    <name type="scientific">Motilibacter peucedani</name>
    <dbReference type="NCBI Taxonomy" id="598650"/>
    <lineage>
        <taxon>Bacteria</taxon>
        <taxon>Bacillati</taxon>
        <taxon>Actinomycetota</taxon>
        <taxon>Actinomycetes</taxon>
        <taxon>Motilibacterales</taxon>
        <taxon>Motilibacteraceae</taxon>
        <taxon>Motilibacter</taxon>
    </lineage>
</organism>
<accession>A0A420XQC2</accession>
<evidence type="ECO:0000313" key="2">
    <source>
        <dbReference type="EMBL" id="RKS75444.1"/>
    </source>
</evidence>
<dbReference type="EMBL" id="RBWV01000011">
    <property type="protein sequence ID" value="RKS75444.1"/>
    <property type="molecule type" value="Genomic_DNA"/>
</dbReference>
<gene>
    <name evidence="2" type="ORF">CLV35_1911</name>
</gene>
<name>A0A420XQC2_9ACTN</name>
<comment type="caution">
    <text evidence="2">The sequence shown here is derived from an EMBL/GenBank/DDBJ whole genome shotgun (WGS) entry which is preliminary data.</text>
</comment>
<dbReference type="RefSeq" id="WP_183061890.1">
    <property type="nucleotide sequence ID" value="NZ_RBWV01000011.1"/>
</dbReference>
<dbReference type="NCBIfam" id="TIGR03941">
    <property type="entry name" value="tRNA_deam_assoc"/>
    <property type="match status" value="1"/>
</dbReference>
<feature type="compositionally biased region" description="Acidic residues" evidence="1">
    <location>
        <begin position="91"/>
        <end position="102"/>
    </location>
</feature>
<dbReference type="AlphaFoldDB" id="A0A420XQC2"/>
<evidence type="ECO:0000256" key="1">
    <source>
        <dbReference type="SAM" id="MobiDB-lite"/>
    </source>
</evidence>
<sequence>MAYFAALLSRDGGPWRPREVDVEGHDDVDALAQAMRRAAKGDALALLLLEHEDEWFAVVRAEDADDPQVFVSSAAGAAASPYAAALGYDPELAEDEEDDPAGDTEILADLGTEPDELLRLAGDDGPDVSEAVTALAEKAGFGELLDDMR</sequence>